<accession>A0A3P7TD30</accession>
<evidence type="ECO:0000313" key="1">
    <source>
        <dbReference type="EMBL" id="VDO18791.1"/>
    </source>
</evidence>
<dbReference type="Proteomes" id="UP000050761">
    <property type="component" value="Unassembled WGS sequence"/>
</dbReference>
<keyword evidence="2" id="KW-1185">Reference proteome</keyword>
<dbReference type="AlphaFoldDB" id="A0A183F2N7"/>
<evidence type="ECO:0000313" key="2">
    <source>
        <dbReference type="Proteomes" id="UP000050761"/>
    </source>
</evidence>
<gene>
    <name evidence="1" type="ORF">HPBE_LOCUS409</name>
</gene>
<proteinExistence type="predicted"/>
<organism evidence="2 3">
    <name type="scientific">Heligmosomoides polygyrus</name>
    <name type="common">Parasitic roundworm</name>
    <dbReference type="NCBI Taxonomy" id="6339"/>
    <lineage>
        <taxon>Eukaryota</taxon>
        <taxon>Metazoa</taxon>
        <taxon>Ecdysozoa</taxon>
        <taxon>Nematoda</taxon>
        <taxon>Chromadorea</taxon>
        <taxon>Rhabditida</taxon>
        <taxon>Rhabditina</taxon>
        <taxon>Rhabditomorpha</taxon>
        <taxon>Strongyloidea</taxon>
        <taxon>Heligmosomidae</taxon>
        <taxon>Heligmosomoides</taxon>
    </lineage>
</organism>
<name>A0A183F2N7_HELPZ</name>
<reference evidence="1 2" key="1">
    <citation type="submission" date="2018-11" db="EMBL/GenBank/DDBJ databases">
        <authorList>
            <consortium name="Pathogen Informatics"/>
        </authorList>
    </citation>
    <scope>NUCLEOTIDE SEQUENCE [LARGE SCALE GENOMIC DNA]</scope>
</reference>
<evidence type="ECO:0000313" key="3">
    <source>
        <dbReference type="WBParaSite" id="HPBE_0000040801-mRNA-1"/>
    </source>
</evidence>
<dbReference type="EMBL" id="UZAH01000274">
    <property type="protein sequence ID" value="VDO18791.1"/>
    <property type="molecule type" value="Genomic_DNA"/>
</dbReference>
<protein>
    <submittedName>
        <fullName evidence="3">DDE-1 domain-containing protein</fullName>
    </submittedName>
</protein>
<reference evidence="3" key="2">
    <citation type="submission" date="2019-09" db="UniProtKB">
        <authorList>
            <consortium name="WormBaseParasite"/>
        </authorList>
    </citation>
    <scope>IDENTIFICATION</scope>
</reference>
<sequence>MTCRTDRYSGGTAVVFAPPVGAGHWLDTPYSLITARGVLPRYCRFRKPTAQVLSQVRESLQSEAVIGVGHKPSEIGEGVIPASWSAEVGGQPSEFRASELEDSHRVWVI</sequence>
<dbReference type="WBParaSite" id="HPBE_0000040801-mRNA-1">
    <property type="protein sequence ID" value="HPBE_0000040801-mRNA-1"/>
    <property type="gene ID" value="HPBE_0000040801"/>
</dbReference>
<accession>A0A183F2N7</accession>